<evidence type="ECO:0000313" key="5">
    <source>
        <dbReference type="EMBL" id="SHJ56952.1"/>
    </source>
</evidence>
<accession>A0A1M6KDE6</accession>
<dbReference type="GO" id="GO:0005737">
    <property type="term" value="C:cytoplasm"/>
    <property type="evidence" value="ECO:0007669"/>
    <property type="project" value="UniProtKB-SubCell"/>
</dbReference>
<evidence type="ECO:0000256" key="2">
    <source>
        <dbReference type="ARBA" id="ARBA00022679"/>
    </source>
</evidence>
<evidence type="ECO:0000256" key="3">
    <source>
        <dbReference type="ARBA" id="ARBA00023315"/>
    </source>
</evidence>
<dbReference type="PANTHER" id="PTHR30098">
    <property type="entry name" value="LEUCYL/PHENYLALANYL-TRNA--PROTEIN TRANSFERASE"/>
    <property type="match status" value="1"/>
</dbReference>
<keyword evidence="2 4" id="KW-0808">Transferase</keyword>
<protein>
    <recommendedName>
        <fullName evidence="4">Leucyl/phenylalanyl-tRNA--protein transferase</fullName>
        <ecNumber evidence="4">2.3.2.6</ecNumber>
    </recommendedName>
    <alternativeName>
        <fullName evidence="4">L/F-transferase</fullName>
    </alternativeName>
    <alternativeName>
        <fullName evidence="4">Leucyltransferase</fullName>
    </alternativeName>
    <alternativeName>
        <fullName evidence="4">Phenyalanyltransferase</fullName>
    </alternativeName>
</protein>
<dbReference type="EC" id="2.3.2.6" evidence="4"/>
<dbReference type="HAMAP" id="MF_00688">
    <property type="entry name" value="Leu_Phe_trans"/>
    <property type="match status" value="1"/>
</dbReference>
<proteinExistence type="inferred from homology"/>
<comment type="subcellular location">
    <subcellularLocation>
        <location evidence="4">Cytoplasm</location>
    </subcellularLocation>
</comment>
<sequence length="222" mass="24335">MSRRALAITPDLVLRAYRAGLFPMAEGRGSGRLYWLDPKMRGIIPLDGFHLPRRLRRTVLSGRFDVTGDTDFPGVLAGCAAPAPGREDSWINGEIEELFNALHRMGHAHSIEVREGGALVGGLYGIRIGAAFFGESMFARADDASKVALVHLVARLRRGGFTLLDTQFLNDHLARFGAQEIPQADYRARLVQAIGSEATWLPSLSPEALSEEVEALREITRG</sequence>
<comment type="catalytic activity">
    <reaction evidence="4">
        <text>N-terminal L-arginyl-[protein] + L-leucyl-tRNA(Leu) = N-terminal L-leucyl-L-arginyl-[protein] + tRNA(Leu) + H(+)</text>
        <dbReference type="Rhea" id="RHEA:50416"/>
        <dbReference type="Rhea" id="RHEA-COMP:9613"/>
        <dbReference type="Rhea" id="RHEA-COMP:9622"/>
        <dbReference type="Rhea" id="RHEA-COMP:12672"/>
        <dbReference type="Rhea" id="RHEA-COMP:12673"/>
        <dbReference type="ChEBI" id="CHEBI:15378"/>
        <dbReference type="ChEBI" id="CHEBI:64719"/>
        <dbReference type="ChEBI" id="CHEBI:78442"/>
        <dbReference type="ChEBI" id="CHEBI:78494"/>
        <dbReference type="ChEBI" id="CHEBI:133044"/>
        <dbReference type="EC" id="2.3.2.6"/>
    </reaction>
</comment>
<evidence type="ECO:0000256" key="4">
    <source>
        <dbReference type="HAMAP-Rule" id="MF_00688"/>
    </source>
</evidence>
<dbReference type="SUPFAM" id="SSF55729">
    <property type="entry name" value="Acyl-CoA N-acyltransferases (Nat)"/>
    <property type="match status" value="1"/>
</dbReference>
<dbReference type="EMBL" id="FQZF01000016">
    <property type="protein sequence ID" value="SHJ56952.1"/>
    <property type="molecule type" value="Genomic_DNA"/>
</dbReference>
<dbReference type="GO" id="GO:0008914">
    <property type="term" value="F:leucyl-tRNA--protein transferase activity"/>
    <property type="evidence" value="ECO:0007669"/>
    <property type="project" value="UniProtKB-UniRule"/>
</dbReference>
<dbReference type="PANTHER" id="PTHR30098:SF2">
    <property type="entry name" value="LEUCYL_PHENYLALANYL-TRNA--PROTEIN TRANSFERASE"/>
    <property type="match status" value="1"/>
</dbReference>
<dbReference type="NCBIfam" id="TIGR00667">
    <property type="entry name" value="aat"/>
    <property type="match status" value="1"/>
</dbReference>
<name>A0A1M6KDE6_9PROT</name>
<reference evidence="5 6" key="1">
    <citation type="submission" date="2016-11" db="EMBL/GenBank/DDBJ databases">
        <authorList>
            <person name="Jaros S."/>
            <person name="Januszkiewicz K."/>
            <person name="Wedrychowicz H."/>
        </authorList>
    </citation>
    <scope>NUCLEOTIDE SEQUENCE [LARGE SCALE GENOMIC DNA]</scope>
    <source>
        <strain evidence="5 6">DSM 14916</strain>
    </source>
</reference>
<evidence type="ECO:0000313" key="6">
    <source>
        <dbReference type="Proteomes" id="UP000184387"/>
    </source>
</evidence>
<dbReference type="GO" id="GO:0030163">
    <property type="term" value="P:protein catabolic process"/>
    <property type="evidence" value="ECO:0007669"/>
    <property type="project" value="UniProtKB-UniRule"/>
</dbReference>
<organism evidence="5 6">
    <name type="scientific">Muricoccus roseus</name>
    <dbReference type="NCBI Taxonomy" id="198092"/>
    <lineage>
        <taxon>Bacteria</taxon>
        <taxon>Pseudomonadati</taxon>
        <taxon>Pseudomonadota</taxon>
        <taxon>Alphaproteobacteria</taxon>
        <taxon>Acetobacterales</taxon>
        <taxon>Roseomonadaceae</taxon>
        <taxon>Muricoccus</taxon>
    </lineage>
</organism>
<comment type="function">
    <text evidence="4">Functions in the N-end rule pathway of protein degradation where it conjugates Leu, Phe and, less efficiently, Met from aminoacyl-tRNAs to the N-termini of proteins containing an N-terminal arginine or lysine.</text>
</comment>
<dbReference type="OrthoDB" id="9790282at2"/>
<evidence type="ECO:0000256" key="1">
    <source>
        <dbReference type="ARBA" id="ARBA00022490"/>
    </source>
</evidence>
<gene>
    <name evidence="4" type="primary">aat</name>
    <name evidence="5" type="ORF">SAMN02745194_02858</name>
</gene>
<dbReference type="Gene3D" id="3.40.630.70">
    <property type="entry name" value="Leucyl/phenylalanyl-tRNA-protein transferase, C-terminal domain"/>
    <property type="match status" value="1"/>
</dbReference>
<keyword evidence="1 4" id="KW-0963">Cytoplasm</keyword>
<dbReference type="Proteomes" id="UP000184387">
    <property type="component" value="Unassembled WGS sequence"/>
</dbReference>
<comment type="catalytic activity">
    <reaction evidence="4">
        <text>N-terminal L-lysyl-[protein] + L-leucyl-tRNA(Leu) = N-terminal L-leucyl-L-lysyl-[protein] + tRNA(Leu) + H(+)</text>
        <dbReference type="Rhea" id="RHEA:12340"/>
        <dbReference type="Rhea" id="RHEA-COMP:9613"/>
        <dbReference type="Rhea" id="RHEA-COMP:9622"/>
        <dbReference type="Rhea" id="RHEA-COMP:12670"/>
        <dbReference type="Rhea" id="RHEA-COMP:12671"/>
        <dbReference type="ChEBI" id="CHEBI:15378"/>
        <dbReference type="ChEBI" id="CHEBI:65249"/>
        <dbReference type="ChEBI" id="CHEBI:78442"/>
        <dbReference type="ChEBI" id="CHEBI:78494"/>
        <dbReference type="ChEBI" id="CHEBI:133043"/>
        <dbReference type="EC" id="2.3.2.6"/>
    </reaction>
</comment>
<keyword evidence="3 4" id="KW-0012">Acyltransferase</keyword>
<dbReference type="RefSeq" id="WP_073135861.1">
    <property type="nucleotide sequence ID" value="NZ_FQZF01000016.1"/>
</dbReference>
<dbReference type="STRING" id="198092.SAMN02745194_02858"/>
<dbReference type="InterPro" id="IPR004616">
    <property type="entry name" value="Leu/Phe-tRNA_Trfase"/>
</dbReference>
<dbReference type="InterPro" id="IPR016181">
    <property type="entry name" value="Acyl_CoA_acyltransferase"/>
</dbReference>
<comment type="catalytic activity">
    <reaction evidence="4">
        <text>L-phenylalanyl-tRNA(Phe) + an N-terminal L-alpha-aminoacyl-[protein] = an N-terminal L-phenylalanyl-L-alpha-aminoacyl-[protein] + tRNA(Phe)</text>
        <dbReference type="Rhea" id="RHEA:43632"/>
        <dbReference type="Rhea" id="RHEA-COMP:9668"/>
        <dbReference type="Rhea" id="RHEA-COMP:9699"/>
        <dbReference type="Rhea" id="RHEA-COMP:10636"/>
        <dbReference type="Rhea" id="RHEA-COMP:10637"/>
        <dbReference type="ChEBI" id="CHEBI:78442"/>
        <dbReference type="ChEBI" id="CHEBI:78531"/>
        <dbReference type="ChEBI" id="CHEBI:78597"/>
        <dbReference type="ChEBI" id="CHEBI:83561"/>
        <dbReference type="EC" id="2.3.2.6"/>
    </reaction>
</comment>
<comment type="similarity">
    <text evidence="4">Belongs to the L/F-transferase family.</text>
</comment>
<dbReference type="InterPro" id="IPR042203">
    <property type="entry name" value="Leu/Phe-tRNA_Trfase_C"/>
</dbReference>
<keyword evidence="6" id="KW-1185">Reference proteome</keyword>
<dbReference type="AlphaFoldDB" id="A0A1M6KDE6"/>
<dbReference type="Pfam" id="PF03588">
    <property type="entry name" value="Leu_Phe_trans"/>
    <property type="match status" value="1"/>
</dbReference>